<dbReference type="Proteomes" id="UP000185003">
    <property type="component" value="Unassembled WGS sequence"/>
</dbReference>
<sequence>MVTYVKTRKFVALSGFSFLCIFFQLVSTGCKESYRPTTLLQSQYIYYEPDYNKIGLKATRDSLHFSLPDDFYHLINSFNVFQDGGTTYAAFLNKMSHSICIYNVKTGNLERRIYLHDSLVGKKMNNVTTYCWKLDTILTATRHGLYVMDSSGAIKSSIKLLEEKGRKHLGSDFLSSLFQTRLDNTAPPFFDGDILYSSIRPAYATSRSLSAQQNLRLVYCFNKKEEKPSLIYSFPKVYQEGYFGYYYLNFSYCINEKREFVMSFSADPNMYVTDLVDTSRSFWGRSQQQVADIKPFAGEVVEDRREEGDHYAKSGRYGPVFYDQAHKRYLRLFTTGSSRIRQDRQDTTKAASKGYVLIFDDSFRIIGESELPSGISFVQLFITPEGAIYTRTNYNDEKAIHFVRLEYVDERRTNLTEK</sequence>
<evidence type="ECO:0008006" key="3">
    <source>
        <dbReference type="Google" id="ProtNLM"/>
    </source>
</evidence>
<dbReference type="InterPro" id="IPR025316">
    <property type="entry name" value="DUF4221"/>
</dbReference>
<proteinExistence type="predicted"/>
<protein>
    <recommendedName>
        <fullName evidence="3">DUF4221 domain-containing protein</fullName>
    </recommendedName>
</protein>
<evidence type="ECO:0000313" key="2">
    <source>
        <dbReference type="Proteomes" id="UP000185003"/>
    </source>
</evidence>
<organism evidence="1 2">
    <name type="scientific">Chitinophaga niabensis</name>
    <dbReference type="NCBI Taxonomy" id="536979"/>
    <lineage>
        <taxon>Bacteria</taxon>
        <taxon>Pseudomonadati</taxon>
        <taxon>Bacteroidota</taxon>
        <taxon>Chitinophagia</taxon>
        <taxon>Chitinophagales</taxon>
        <taxon>Chitinophagaceae</taxon>
        <taxon>Chitinophaga</taxon>
    </lineage>
</organism>
<dbReference type="STRING" id="536979.SAMN04488055_3836"/>
<evidence type="ECO:0000313" key="1">
    <source>
        <dbReference type="EMBL" id="SIO41705.1"/>
    </source>
</evidence>
<accession>A0A1N6JBR4</accession>
<gene>
    <name evidence="1" type="ORF">SAMN04488055_3836</name>
</gene>
<reference evidence="1 2" key="1">
    <citation type="submission" date="2016-11" db="EMBL/GenBank/DDBJ databases">
        <authorList>
            <person name="Jaros S."/>
            <person name="Januszkiewicz K."/>
            <person name="Wedrychowicz H."/>
        </authorList>
    </citation>
    <scope>NUCLEOTIDE SEQUENCE [LARGE SCALE GENOMIC DNA]</scope>
    <source>
        <strain evidence="1 2">DSM 24787</strain>
    </source>
</reference>
<dbReference type="EMBL" id="FSRA01000002">
    <property type="protein sequence ID" value="SIO41705.1"/>
    <property type="molecule type" value="Genomic_DNA"/>
</dbReference>
<keyword evidence="2" id="KW-1185">Reference proteome</keyword>
<dbReference type="PROSITE" id="PS51257">
    <property type="entry name" value="PROKAR_LIPOPROTEIN"/>
    <property type="match status" value="1"/>
</dbReference>
<dbReference type="RefSeq" id="WP_074241045.1">
    <property type="nucleotide sequence ID" value="NZ_FSRA01000002.1"/>
</dbReference>
<dbReference type="AlphaFoldDB" id="A0A1N6JBR4"/>
<name>A0A1N6JBR4_9BACT</name>
<dbReference type="Pfam" id="PF13970">
    <property type="entry name" value="DUF4221"/>
    <property type="match status" value="1"/>
</dbReference>